<dbReference type="InterPro" id="IPR003256">
    <property type="entry name" value="Ribosomal_uL24"/>
</dbReference>
<evidence type="ECO:0000256" key="4">
    <source>
        <dbReference type="ARBA" id="ARBA00023274"/>
    </source>
</evidence>
<dbReference type="InterPro" id="IPR005825">
    <property type="entry name" value="Ribosomal_uL24_CS"/>
</dbReference>
<evidence type="ECO:0000256" key="1">
    <source>
        <dbReference type="ARBA" id="ARBA00004072"/>
    </source>
</evidence>
<evidence type="ECO:0000256" key="7">
    <source>
        <dbReference type="RuleBase" id="RU003477"/>
    </source>
</evidence>
<comment type="similarity">
    <text evidence="2 7">Belongs to the universal ribosomal protein uL24 family.</text>
</comment>
<name>A0A4D6WV93_9FLOR</name>
<proteinExistence type="inferred from homology"/>
<accession>A0A4D6WV93</accession>
<dbReference type="Pfam" id="PF17136">
    <property type="entry name" value="ribosomal_L24"/>
    <property type="match status" value="1"/>
</dbReference>
<dbReference type="PROSITE" id="PS01108">
    <property type="entry name" value="RIBOSOMAL_L24"/>
    <property type="match status" value="1"/>
</dbReference>
<dbReference type="NCBIfam" id="TIGR01079">
    <property type="entry name" value="rplX_bact"/>
    <property type="match status" value="1"/>
</dbReference>
<dbReference type="GO" id="GO:0003735">
    <property type="term" value="F:structural constituent of ribosome"/>
    <property type="evidence" value="ECO:0007669"/>
    <property type="project" value="InterPro"/>
</dbReference>
<dbReference type="CDD" id="cd06089">
    <property type="entry name" value="KOW_RPL26"/>
    <property type="match status" value="1"/>
</dbReference>
<dbReference type="PANTHER" id="PTHR12903">
    <property type="entry name" value="MITOCHONDRIAL RIBOSOMAL PROTEIN L24"/>
    <property type="match status" value="1"/>
</dbReference>
<keyword evidence="9" id="KW-0934">Plastid</keyword>
<dbReference type="InterPro" id="IPR057264">
    <property type="entry name" value="Ribosomal_uL24_C"/>
</dbReference>
<evidence type="ECO:0000256" key="3">
    <source>
        <dbReference type="ARBA" id="ARBA00022980"/>
    </source>
</evidence>
<evidence type="ECO:0000256" key="5">
    <source>
        <dbReference type="ARBA" id="ARBA00035282"/>
    </source>
</evidence>
<sequence length="77" mass="8676">MKQKISLKKGDTVEIISGKYKGQKGEIIKLIISKNTLIVNNINLKTKHIKPNKKEEQGQIKSIEAPIHRSNAKICII</sequence>
<keyword evidence="4 7" id="KW-0687">Ribonucleoprotein</keyword>
<dbReference type="Pfam" id="PF00467">
    <property type="entry name" value="KOW"/>
    <property type="match status" value="1"/>
</dbReference>
<dbReference type="AlphaFoldDB" id="A0A4D6WV93"/>
<protein>
    <recommendedName>
        <fullName evidence="5">Large ribosomal subunit protein uL24c</fullName>
    </recommendedName>
    <alternativeName>
        <fullName evidence="6">50S ribosomal protein L24, chloroplastic</fullName>
    </alternativeName>
</protein>
<dbReference type="GO" id="GO:0005840">
    <property type="term" value="C:ribosome"/>
    <property type="evidence" value="ECO:0007669"/>
    <property type="project" value="UniProtKB-KW"/>
</dbReference>
<evidence type="ECO:0000313" key="9">
    <source>
        <dbReference type="EMBL" id="QCI06641.1"/>
    </source>
</evidence>
<dbReference type="GO" id="GO:0003723">
    <property type="term" value="F:RNA binding"/>
    <property type="evidence" value="ECO:0007669"/>
    <property type="project" value="InterPro"/>
</dbReference>
<dbReference type="InterPro" id="IPR014722">
    <property type="entry name" value="Rib_uL2_dom2"/>
</dbReference>
<gene>
    <name evidence="9" type="primary">rpl24</name>
</gene>
<dbReference type="InterPro" id="IPR041988">
    <property type="entry name" value="Ribosomal_uL24_KOW"/>
</dbReference>
<dbReference type="GO" id="GO:1990904">
    <property type="term" value="C:ribonucleoprotein complex"/>
    <property type="evidence" value="ECO:0007669"/>
    <property type="project" value="UniProtKB-KW"/>
</dbReference>
<dbReference type="SUPFAM" id="SSF50104">
    <property type="entry name" value="Translation proteins SH3-like domain"/>
    <property type="match status" value="1"/>
</dbReference>
<evidence type="ECO:0000256" key="2">
    <source>
        <dbReference type="ARBA" id="ARBA00010618"/>
    </source>
</evidence>
<comment type="function">
    <text evidence="1">One of two assembly initiator proteins, it binds directly to the 5'-end of the 23S rRNA, where it nucleates assembly of the 50S subunit.</text>
</comment>
<dbReference type="InterPro" id="IPR005824">
    <property type="entry name" value="KOW"/>
</dbReference>
<reference evidence="9" key="1">
    <citation type="journal article" date="2019" name="Mol. Phylogenet. Evol.">
        <title>Morphological evolution and classification of the red algal order Ceramiales inferred using plastid phylogenomics.</title>
        <authorList>
            <person name="Diaz-Tapia P."/>
            <person name="Pasella M.M."/>
            <person name="Verbruggen H."/>
            <person name="Maggs C.A."/>
        </authorList>
    </citation>
    <scope>NUCLEOTIDE SEQUENCE</scope>
    <source>
        <strain evidence="9">PD2950_6</strain>
    </source>
</reference>
<reference evidence="9" key="2">
    <citation type="submission" date="2019-04" db="EMBL/GenBank/DDBJ databases">
        <authorList>
            <person name="Pasella M."/>
        </authorList>
    </citation>
    <scope>NUCLEOTIDE SEQUENCE</scope>
    <source>
        <strain evidence="9">PD2950_6</strain>
    </source>
</reference>
<dbReference type="EMBL" id="MK814658">
    <property type="protein sequence ID" value="QCI06641.1"/>
    <property type="molecule type" value="Genomic_DNA"/>
</dbReference>
<dbReference type="HAMAP" id="MF_01326_B">
    <property type="entry name" value="Ribosomal_uL24_B"/>
    <property type="match status" value="1"/>
</dbReference>
<evidence type="ECO:0000256" key="6">
    <source>
        <dbReference type="ARBA" id="ARBA00035361"/>
    </source>
</evidence>
<geneLocation type="plastid" evidence="9"/>
<dbReference type="InterPro" id="IPR008991">
    <property type="entry name" value="Translation_prot_SH3-like_sf"/>
</dbReference>
<dbReference type="GO" id="GO:0006412">
    <property type="term" value="P:translation"/>
    <property type="evidence" value="ECO:0007669"/>
    <property type="project" value="InterPro"/>
</dbReference>
<dbReference type="SMART" id="SM00739">
    <property type="entry name" value="KOW"/>
    <property type="match status" value="1"/>
</dbReference>
<evidence type="ECO:0000259" key="8">
    <source>
        <dbReference type="SMART" id="SM00739"/>
    </source>
</evidence>
<dbReference type="Gene3D" id="2.30.30.30">
    <property type="match status" value="1"/>
</dbReference>
<organism evidence="9">
    <name type="scientific">Erythroglossum lusitanicum</name>
    <dbReference type="NCBI Taxonomy" id="2575615"/>
    <lineage>
        <taxon>Eukaryota</taxon>
        <taxon>Rhodophyta</taxon>
        <taxon>Florideophyceae</taxon>
        <taxon>Rhodymeniophycidae</taxon>
        <taxon>Ceramiales</taxon>
        <taxon>Delesseriaceae</taxon>
        <taxon>Erythroglossum</taxon>
    </lineage>
</organism>
<feature type="domain" description="KOW" evidence="8">
    <location>
        <begin position="6"/>
        <end position="33"/>
    </location>
</feature>
<keyword evidence="3 7" id="KW-0689">Ribosomal protein</keyword>